<dbReference type="AlphaFoldDB" id="A0ABD5WLB4"/>
<dbReference type="RefSeq" id="WP_276280778.1">
    <property type="nucleotide sequence ID" value="NZ_CP119809.1"/>
</dbReference>
<dbReference type="SUPFAM" id="SSF46785">
    <property type="entry name" value="Winged helix' DNA-binding domain"/>
    <property type="match status" value="1"/>
</dbReference>
<protein>
    <submittedName>
        <fullName evidence="3">Helix-turn-helix transcriptional regulator</fullName>
    </submittedName>
</protein>
<evidence type="ECO:0000313" key="3">
    <source>
        <dbReference type="EMBL" id="MFC7081311.1"/>
    </source>
</evidence>
<name>A0ABD5WLB4_9EURY</name>
<evidence type="ECO:0000259" key="1">
    <source>
        <dbReference type="Pfam" id="PF08350"/>
    </source>
</evidence>
<organism evidence="3 4">
    <name type="scientific">Halorussus caseinilyticus</name>
    <dbReference type="NCBI Taxonomy" id="3034025"/>
    <lineage>
        <taxon>Archaea</taxon>
        <taxon>Methanobacteriati</taxon>
        <taxon>Methanobacteriota</taxon>
        <taxon>Stenosarchaea group</taxon>
        <taxon>Halobacteria</taxon>
        <taxon>Halobacteriales</taxon>
        <taxon>Haladaptataceae</taxon>
        <taxon>Halorussus</taxon>
    </lineage>
</organism>
<reference evidence="3 4" key="1">
    <citation type="journal article" date="2019" name="Int. J. Syst. Evol. Microbiol.">
        <title>The Global Catalogue of Microorganisms (GCM) 10K type strain sequencing project: providing services to taxonomists for standard genome sequencing and annotation.</title>
        <authorList>
            <consortium name="The Broad Institute Genomics Platform"/>
            <consortium name="The Broad Institute Genome Sequencing Center for Infectious Disease"/>
            <person name="Wu L."/>
            <person name="Ma J."/>
        </authorList>
    </citation>
    <scope>NUCLEOTIDE SEQUENCE [LARGE SCALE GENOMIC DNA]</scope>
    <source>
        <strain evidence="3 4">DT72</strain>
    </source>
</reference>
<dbReference type="Pfam" id="PF08350">
    <property type="entry name" value="FilR1_middle"/>
    <property type="match status" value="1"/>
</dbReference>
<evidence type="ECO:0000313" key="4">
    <source>
        <dbReference type="Proteomes" id="UP001596407"/>
    </source>
</evidence>
<gene>
    <name evidence="3" type="ORF">ACFQJ6_15580</name>
</gene>
<keyword evidence="4" id="KW-1185">Reference proteome</keyword>
<comment type="caution">
    <text evidence="3">The sequence shown here is derived from an EMBL/GenBank/DDBJ whole genome shotgun (WGS) entry which is preliminary data.</text>
</comment>
<feature type="domain" description="Methanogenesis regulatory protein FilR1 middle" evidence="1">
    <location>
        <begin position="122"/>
        <end position="250"/>
    </location>
</feature>
<dbReference type="EMBL" id="JBHSZH010000005">
    <property type="protein sequence ID" value="MFC7081311.1"/>
    <property type="molecule type" value="Genomic_DNA"/>
</dbReference>
<dbReference type="InterPro" id="IPR057527">
    <property type="entry name" value="HVO_A0261-like_N"/>
</dbReference>
<dbReference type="Proteomes" id="UP001596407">
    <property type="component" value="Unassembled WGS sequence"/>
</dbReference>
<dbReference type="Gene3D" id="1.10.10.10">
    <property type="entry name" value="Winged helix-like DNA-binding domain superfamily/Winged helix DNA-binding domain"/>
    <property type="match status" value="1"/>
</dbReference>
<accession>A0ABD5WLB4</accession>
<dbReference type="GeneID" id="79301946"/>
<evidence type="ECO:0000259" key="2">
    <source>
        <dbReference type="Pfam" id="PF25213"/>
    </source>
</evidence>
<dbReference type="Pfam" id="PF25213">
    <property type="entry name" value="HVO_A0261_N"/>
    <property type="match status" value="1"/>
</dbReference>
<dbReference type="InterPro" id="IPR036388">
    <property type="entry name" value="WH-like_DNA-bd_sf"/>
</dbReference>
<dbReference type="InterPro" id="IPR013561">
    <property type="entry name" value="FilR1_middle_dom"/>
</dbReference>
<sequence length="254" mass="28598">MGTVHERPSLELIVKRSHILEHVIDGTTRKSEIQKRCSESRSTVYRALEQLTEQGILAERGRGYVPTSFGKRLFREYEQYHRRATDVSDAKDILETLPDSGVPNEVFIDADIEYPNPYSPTTMLTCFTDVLHTSSRVAWLSPVLYPQYVDIWTELTDDETVRTLLLLQSEAMTYLEREDPDASDTLADASHVSLEQNDAELPFGLVVTDSSDPVMILIAHGDDGGFRGIVRNSADAAVEWARGVFADYWTGPEL</sequence>
<proteinExistence type="predicted"/>
<dbReference type="InterPro" id="IPR036390">
    <property type="entry name" value="WH_DNA-bd_sf"/>
</dbReference>
<feature type="domain" description="HVO-A0261-like N-terminal" evidence="2">
    <location>
        <begin position="12"/>
        <end position="82"/>
    </location>
</feature>